<evidence type="ECO:0000256" key="16">
    <source>
        <dbReference type="ARBA" id="ARBA00048679"/>
    </source>
</evidence>
<evidence type="ECO:0000256" key="12">
    <source>
        <dbReference type="ARBA" id="ARBA00023136"/>
    </source>
</evidence>
<keyword evidence="12" id="KW-0472">Membrane</keyword>
<evidence type="ECO:0000256" key="6">
    <source>
        <dbReference type="ARBA" id="ARBA00022692"/>
    </source>
</evidence>
<feature type="non-terminal residue" evidence="19">
    <location>
        <position position="1"/>
    </location>
</feature>
<comment type="catalytic activity">
    <reaction evidence="15">
        <text>L-threonyl-[protein] + ATP = O-phospho-L-threonyl-[protein] + ADP + H(+)</text>
        <dbReference type="Rhea" id="RHEA:46608"/>
        <dbReference type="Rhea" id="RHEA-COMP:11060"/>
        <dbReference type="Rhea" id="RHEA-COMP:11605"/>
        <dbReference type="ChEBI" id="CHEBI:15378"/>
        <dbReference type="ChEBI" id="CHEBI:30013"/>
        <dbReference type="ChEBI" id="CHEBI:30616"/>
        <dbReference type="ChEBI" id="CHEBI:61977"/>
        <dbReference type="ChEBI" id="CHEBI:456216"/>
        <dbReference type="EC" id="2.7.11.1"/>
    </reaction>
</comment>
<keyword evidence="9" id="KW-0418">Kinase</keyword>
<dbReference type="EC" id="2.7.11.1" evidence="3"/>
<sequence>LSAPLPAAFAAVLAAGIARIYGWRQPWSAHFALFQVHVRKSSVTQLSRQRQSPDKAYGLLQCRGDATPDECYSCAQKAKTGIRDDCGNAMGGRGWYKKCFIRYENYSFVGKLDILTETIINPSTAPDPDLYSIAVKGLFGNVADEAYLSANRYSSGSTIDNYWFQHIYGLVQCWRDITSVECKKCLSTVISEVLNLTDDGTRLGGICTTGSCFARYDTYQFFNPSPSPPPLQLQAQQPPQTPKNRGMDIDSLIPQDEQIIFNLDKLRAATRNFHEDNKLGEGGFGPVYRGTMPDGKRIAVKKLSVQSRQGKEEFLNEVRLVAKIQHRNLANLLGCCAEGSERLLVYELLPNKSLDKILFNPQRSKELDWQRRLNIIRGVARGLLYLHEDSQLRIIHRDIKTSNILLDEKMEPKISDFGLARLFHQDETHVNTRIAGTFGYMAPEYAMHGQLSAKADVYSFGVVLLEILCGRKNTDINLLPEFQILTEL</sequence>
<accession>A0AA38FGX7</accession>
<evidence type="ECO:0000256" key="9">
    <source>
        <dbReference type="ARBA" id="ARBA00022777"/>
    </source>
</evidence>
<evidence type="ECO:0000256" key="7">
    <source>
        <dbReference type="ARBA" id="ARBA00022729"/>
    </source>
</evidence>
<keyword evidence="10" id="KW-0067">ATP-binding</keyword>
<feature type="domain" description="Gnk2-homologous" evidence="18">
    <location>
        <begin position="1"/>
        <end position="108"/>
    </location>
</feature>
<evidence type="ECO:0000256" key="14">
    <source>
        <dbReference type="ARBA" id="ARBA00023180"/>
    </source>
</evidence>
<evidence type="ECO:0000259" key="18">
    <source>
        <dbReference type="PROSITE" id="PS51473"/>
    </source>
</evidence>
<dbReference type="Pfam" id="PF01657">
    <property type="entry name" value="Stress-antifung"/>
    <property type="match status" value="2"/>
</dbReference>
<dbReference type="EMBL" id="JAHRHJ020000009">
    <property type="protein sequence ID" value="KAH9302288.1"/>
    <property type="molecule type" value="Genomic_DNA"/>
</dbReference>
<keyword evidence="8" id="KW-0547">Nucleotide-binding</keyword>
<evidence type="ECO:0000256" key="15">
    <source>
        <dbReference type="ARBA" id="ARBA00047899"/>
    </source>
</evidence>
<evidence type="ECO:0000256" key="8">
    <source>
        <dbReference type="ARBA" id="ARBA00022741"/>
    </source>
</evidence>
<comment type="catalytic activity">
    <reaction evidence="16">
        <text>L-seryl-[protein] + ATP = O-phospho-L-seryl-[protein] + ADP + H(+)</text>
        <dbReference type="Rhea" id="RHEA:17989"/>
        <dbReference type="Rhea" id="RHEA-COMP:9863"/>
        <dbReference type="Rhea" id="RHEA-COMP:11604"/>
        <dbReference type="ChEBI" id="CHEBI:15378"/>
        <dbReference type="ChEBI" id="CHEBI:29999"/>
        <dbReference type="ChEBI" id="CHEBI:30616"/>
        <dbReference type="ChEBI" id="CHEBI:83421"/>
        <dbReference type="ChEBI" id="CHEBI:456216"/>
        <dbReference type="EC" id="2.7.11.1"/>
    </reaction>
</comment>
<evidence type="ECO:0000259" key="17">
    <source>
        <dbReference type="PROSITE" id="PS50011"/>
    </source>
</evidence>
<dbReference type="InterPro" id="IPR038408">
    <property type="entry name" value="GNK2_sf"/>
</dbReference>
<proteinExistence type="predicted"/>
<dbReference type="InterPro" id="IPR011009">
    <property type="entry name" value="Kinase-like_dom_sf"/>
</dbReference>
<keyword evidence="6" id="KW-0812">Transmembrane</keyword>
<comment type="subcellular location">
    <subcellularLocation>
        <location evidence="2">Membrane</location>
        <topology evidence="2">Single-pass type I membrane protein</topology>
    </subcellularLocation>
</comment>
<dbReference type="PROSITE" id="PS50011">
    <property type="entry name" value="PROTEIN_KINASE_DOM"/>
    <property type="match status" value="1"/>
</dbReference>
<dbReference type="SUPFAM" id="SSF56112">
    <property type="entry name" value="Protein kinase-like (PK-like)"/>
    <property type="match status" value="1"/>
</dbReference>
<evidence type="ECO:0000313" key="19">
    <source>
        <dbReference type="EMBL" id="KAH9302288.1"/>
    </source>
</evidence>
<dbReference type="SMART" id="SM00220">
    <property type="entry name" value="S_TKc"/>
    <property type="match status" value="1"/>
</dbReference>
<comment type="function">
    <text evidence="1">Exerts antifungal activity through its carbohydrate-binding specificity.</text>
</comment>
<dbReference type="FunFam" id="3.30.200.20:FF:000327">
    <property type="entry name" value="Cysteine-rich receptor-like protein kinase 10"/>
    <property type="match status" value="1"/>
</dbReference>
<comment type="caution">
    <text evidence="19">The sequence shown here is derived from an EMBL/GenBank/DDBJ whole genome shotgun (WGS) entry which is preliminary data.</text>
</comment>
<dbReference type="InterPro" id="IPR008271">
    <property type="entry name" value="Ser/Thr_kinase_AS"/>
</dbReference>
<evidence type="ECO:0000256" key="1">
    <source>
        <dbReference type="ARBA" id="ARBA00002571"/>
    </source>
</evidence>
<feature type="non-terminal residue" evidence="19">
    <location>
        <position position="488"/>
    </location>
</feature>
<evidence type="ECO:0000256" key="3">
    <source>
        <dbReference type="ARBA" id="ARBA00012513"/>
    </source>
</evidence>
<dbReference type="InterPro" id="IPR052059">
    <property type="entry name" value="CR_Ser/Thr_kinase"/>
</dbReference>
<name>A0AA38FGX7_TAXCH</name>
<evidence type="ECO:0000256" key="13">
    <source>
        <dbReference type="ARBA" id="ARBA00023170"/>
    </source>
</evidence>
<dbReference type="InterPro" id="IPR000719">
    <property type="entry name" value="Prot_kinase_dom"/>
</dbReference>
<evidence type="ECO:0000256" key="11">
    <source>
        <dbReference type="ARBA" id="ARBA00022989"/>
    </source>
</evidence>
<keyword evidence="20" id="KW-1185">Reference proteome</keyword>
<keyword evidence="11" id="KW-1133">Transmembrane helix</keyword>
<dbReference type="AlphaFoldDB" id="A0AA38FGX7"/>
<keyword evidence="13" id="KW-0675">Receptor</keyword>
<reference evidence="19 20" key="1">
    <citation type="journal article" date="2021" name="Nat. Plants">
        <title>The Taxus genome provides insights into paclitaxel biosynthesis.</title>
        <authorList>
            <person name="Xiong X."/>
            <person name="Gou J."/>
            <person name="Liao Q."/>
            <person name="Li Y."/>
            <person name="Zhou Q."/>
            <person name="Bi G."/>
            <person name="Li C."/>
            <person name="Du R."/>
            <person name="Wang X."/>
            <person name="Sun T."/>
            <person name="Guo L."/>
            <person name="Liang H."/>
            <person name="Lu P."/>
            <person name="Wu Y."/>
            <person name="Zhang Z."/>
            <person name="Ro D.K."/>
            <person name="Shang Y."/>
            <person name="Huang S."/>
            <person name="Yan J."/>
        </authorList>
    </citation>
    <scope>NUCLEOTIDE SEQUENCE [LARGE SCALE GENOMIC DNA]</scope>
    <source>
        <strain evidence="19">Ta-2019</strain>
    </source>
</reference>
<evidence type="ECO:0000256" key="5">
    <source>
        <dbReference type="ARBA" id="ARBA00022679"/>
    </source>
</evidence>
<dbReference type="PANTHER" id="PTHR47973">
    <property type="entry name" value="CYSTEINE-RICH RECEPTOR-LIKE PROTEIN KINASE 3"/>
    <property type="match status" value="1"/>
</dbReference>
<dbReference type="Gene3D" id="3.30.430.20">
    <property type="entry name" value="Gnk2 domain, C-X8-C-X2-C motif"/>
    <property type="match status" value="2"/>
</dbReference>
<dbReference type="Gene3D" id="1.10.510.10">
    <property type="entry name" value="Transferase(Phosphotransferase) domain 1"/>
    <property type="match status" value="1"/>
</dbReference>
<dbReference type="CDD" id="cd14066">
    <property type="entry name" value="STKc_IRAK"/>
    <property type="match status" value="1"/>
</dbReference>
<feature type="domain" description="Protein kinase" evidence="17">
    <location>
        <begin position="273"/>
        <end position="488"/>
    </location>
</feature>
<evidence type="ECO:0000256" key="4">
    <source>
        <dbReference type="ARBA" id="ARBA00022527"/>
    </source>
</evidence>
<feature type="domain" description="Gnk2-homologous" evidence="18">
    <location>
        <begin position="113"/>
        <end position="221"/>
    </location>
</feature>
<dbReference type="Gene3D" id="3.30.200.20">
    <property type="entry name" value="Phosphorylase Kinase, domain 1"/>
    <property type="match status" value="1"/>
</dbReference>
<dbReference type="PROSITE" id="PS00108">
    <property type="entry name" value="PROTEIN_KINASE_ST"/>
    <property type="match status" value="1"/>
</dbReference>
<dbReference type="Pfam" id="PF00069">
    <property type="entry name" value="Pkinase"/>
    <property type="match status" value="1"/>
</dbReference>
<keyword evidence="14" id="KW-0325">Glycoprotein</keyword>
<keyword evidence="4" id="KW-0723">Serine/threonine-protein kinase</keyword>
<dbReference type="InterPro" id="IPR002902">
    <property type="entry name" value="GNK2"/>
</dbReference>
<dbReference type="GO" id="GO:0016020">
    <property type="term" value="C:membrane"/>
    <property type="evidence" value="ECO:0007669"/>
    <property type="project" value="UniProtKB-SubCell"/>
</dbReference>
<organism evidence="19 20">
    <name type="scientific">Taxus chinensis</name>
    <name type="common">Chinese yew</name>
    <name type="synonym">Taxus wallichiana var. chinensis</name>
    <dbReference type="NCBI Taxonomy" id="29808"/>
    <lineage>
        <taxon>Eukaryota</taxon>
        <taxon>Viridiplantae</taxon>
        <taxon>Streptophyta</taxon>
        <taxon>Embryophyta</taxon>
        <taxon>Tracheophyta</taxon>
        <taxon>Spermatophyta</taxon>
        <taxon>Pinopsida</taxon>
        <taxon>Pinidae</taxon>
        <taxon>Conifers II</taxon>
        <taxon>Cupressales</taxon>
        <taxon>Taxaceae</taxon>
        <taxon>Taxus</taxon>
    </lineage>
</organism>
<evidence type="ECO:0000256" key="2">
    <source>
        <dbReference type="ARBA" id="ARBA00004479"/>
    </source>
</evidence>
<dbReference type="GO" id="GO:0004674">
    <property type="term" value="F:protein serine/threonine kinase activity"/>
    <property type="evidence" value="ECO:0007669"/>
    <property type="project" value="UniProtKB-KW"/>
</dbReference>
<evidence type="ECO:0000313" key="20">
    <source>
        <dbReference type="Proteomes" id="UP000824469"/>
    </source>
</evidence>
<evidence type="ECO:0000256" key="10">
    <source>
        <dbReference type="ARBA" id="ARBA00022840"/>
    </source>
</evidence>
<dbReference type="GO" id="GO:0005524">
    <property type="term" value="F:ATP binding"/>
    <property type="evidence" value="ECO:0007669"/>
    <property type="project" value="UniProtKB-KW"/>
</dbReference>
<dbReference type="PROSITE" id="PS51473">
    <property type="entry name" value="GNK2"/>
    <property type="match status" value="2"/>
</dbReference>
<gene>
    <name evidence="19" type="ORF">KI387_013871</name>
</gene>
<dbReference type="OMA" id="EICANRI"/>
<keyword evidence="7" id="KW-0732">Signal</keyword>
<dbReference type="Proteomes" id="UP000824469">
    <property type="component" value="Unassembled WGS sequence"/>
</dbReference>
<keyword evidence="5" id="KW-0808">Transferase</keyword>
<dbReference type="CDD" id="cd23509">
    <property type="entry name" value="Gnk2-like"/>
    <property type="match status" value="2"/>
</dbReference>
<protein>
    <recommendedName>
        <fullName evidence="3">non-specific serine/threonine protein kinase</fullName>
        <ecNumber evidence="3">2.7.11.1</ecNumber>
    </recommendedName>
</protein>
<dbReference type="FunFam" id="1.10.510.10:FF:000287">
    <property type="entry name" value="probable LRR receptor-like serine/threonine-protein kinase RKF3"/>
    <property type="match status" value="1"/>
</dbReference>